<evidence type="ECO:0008006" key="4">
    <source>
        <dbReference type="Google" id="ProtNLM"/>
    </source>
</evidence>
<dbReference type="STRING" id="97359.A0A550C653"/>
<dbReference type="PANTHER" id="PTHR22851">
    <property type="entry name" value="U3 SMALL NUCLEOLAR RNA U3 SNORNA ASSOCIATED PROTEIN"/>
    <property type="match status" value="1"/>
</dbReference>
<comment type="caution">
    <text evidence="2">The sequence shown here is derived from an EMBL/GenBank/DDBJ whole genome shotgun (WGS) entry which is preliminary data.</text>
</comment>
<accession>A0A550C653</accession>
<dbReference type="GO" id="GO:0032040">
    <property type="term" value="C:small-subunit processome"/>
    <property type="evidence" value="ECO:0007669"/>
    <property type="project" value="TreeGrafter"/>
</dbReference>
<sequence>MFSHGRRDSRAASTRHSKFSLQRLVPALNSDRAVLPAVHPGRRNMSRVSKARIVLLAAAALLSLTVVAVLATGAEWSRTIPFISSPAPLVGYSAEELKALWQREVNAGHYPSRRPVPKEVGLTARPLNPAIPSRSKIPNKYKALTHADAGTPTEGSGREREYVNVPARNASFPPRPPQDSIADFDAVLAHCDYNAGKYVRDCLKVLRLGAGLDVGRRVRQGALNEWKYVYLETGRPASRVPQTSYEDTARDDDPEHAELRRVSAQPIVPPGASPSPSPLPCDLDNPRLFHIFWALPFTDKPYMALLSFLYTQNTARDACRPQMWVWVNAGPGITTDGQLEARLRDSPWAGPFLHPRFHDAIQFKVWDAAEQLDAVDELKDHWRGVSVIRSEGRVVASGGRAAVDGMSVILSDMVRFVVCHRFGGVYLDADTVLLRDWEELWGWKGAFAYQWSRFTRYNTAVTKLGRQSQLGAFILRTALRNGLDFHPITVSKYMKEANLEPLFTRLPDALFDPAWLNTDSFQRDRPPQPFFLTYGEFFDAQAGEPEALGMEGFFRGAFSYHYHNQWQMPFDRVRNWPELGARFYEGERQLRQAARVSPGRELDGEATVDLSWSTVLKRTFEAYVRGERPNMYGEWIVW</sequence>
<gene>
    <name evidence="2" type="ORF">BD626DRAFT_138369</name>
</gene>
<dbReference type="InterPro" id="IPR051733">
    <property type="entry name" value="WD_repeat_DCAF13/WDSOF1"/>
</dbReference>
<dbReference type="OrthoDB" id="108365at2759"/>
<keyword evidence="1" id="KW-0472">Membrane</keyword>
<protein>
    <recommendedName>
        <fullName evidence="4">Glycosyltransferase family 32 protein</fullName>
    </recommendedName>
</protein>
<dbReference type="Gene3D" id="3.90.550.20">
    <property type="match status" value="1"/>
</dbReference>
<keyword evidence="3" id="KW-1185">Reference proteome</keyword>
<dbReference type="InterPro" id="IPR029044">
    <property type="entry name" value="Nucleotide-diphossugar_trans"/>
</dbReference>
<dbReference type="Proteomes" id="UP000320762">
    <property type="component" value="Unassembled WGS sequence"/>
</dbReference>
<evidence type="ECO:0000313" key="2">
    <source>
        <dbReference type="EMBL" id="TRM60283.1"/>
    </source>
</evidence>
<proteinExistence type="predicted"/>
<organism evidence="2 3">
    <name type="scientific">Schizophyllum amplum</name>
    <dbReference type="NCBI Taxonomy" id="97359"/>
    <lineage>
        <taxon>Eukaryota</taxon>
        <taxon>Fungi</taxon>
        <taxon>Dikarya</taxon>
        <taxon>Basidiomycota</taxon>
        <taxon>Agaricomycotina</taxon>
        <taxon>Agaricomycetes</taxon>
        <taxon>Agaricomycetidae</taxon>
        <taxon>Agaricales</taxon>
        <taxon>Schizophyllaceae</taxon>
        <taxon>Schizophyllum</taxon>
    </lineage>
</organism>
<name>A0A550C653_9AGAR</name>
<dbReference type="PANTHER" id="PTHR22851:SF1">
    <property type="entry name" value="GLYCOSYLTRANSFERASE FAMILY 32 PROTEIN"/>
    <property type="match status" value="1"/>
</dbReference>
<dbReference type="AlphaFoldDB" id="A0A550C653"/>
<dbReference type="EMBL" id="VDMD01000023">
    <property type="protein sequence ID" value="TRM60283.1"/>
    <property type="molecule type" value="Genomic_DNA"/>
</dbReference>
<dbReference type="GO" id="GO:0000462">
    <property type="term" value="P:maturation of SSU-rRNA from tricistronic rRNA transcript (SSU-rRNA, 5.8S rRNA, LSU-rRNA)"/>
    <property type="evidence" value="ECO:0007669"/>
    <property type="project" value="TreeGrafter"/>
</dbReference>
<dbReference type="SUPFAM" id="SSF53448">
    <property type="entry name" value="Nucleotide-diphospho-sugar transferases"/>
    <property type="match status" value="1"/>
</dbReference>
<reference evidence="2 3" key="1">
    <citation type="journal article" date="2019" name="New Phytol.">
        <title>Comparative genomics reveals unique wood-decay strategies and fruiting body development in the Schizophyllaceae.</title>
        <authorList>
            <person name="Almasi E."/>
            <person name="Sahu N."/>
            <person name="Krizsan K."/>
            <person name="Balint B."/>
            <person name="Kovacs G.M."/>
            <person name="Kiss B."/>
            <person name="Cseklye J."/>
            <person name="Drula E."/>
            <person name="Henrissat B."/>
            <person name="Nagy I."/>
            <person name="Chovatia M."/>
            <person name="Adam C."/>
            <person name="LaButti K."/>
            <person name="Lipzen A."/>
            <person name="Riley R."/>
            <person name="Grigoriev I.V."/>
            <person name="Nagy L.G."/>
        </authorList>
    </citation>
    <scope>NUCLEOTIDE SEQUENCE [LARGE SCALE GENOMIC DNA]</scope>
    <source>
        <strain evidence="2 3">NL-1724</strain>
    </source>
</reference>
<feature type="transmembrane region" description="Helical" evidence="1">
    <location>
        <begin position="53"/>
        <end position="74"/>
    </location>
</feature>
<keyword evidence="1" id="KW-1133">Transmembrane helix</keyword>
<evidence type="ECO:0000313" key="3">
    <source>
        <dbReference type="Proteomes" id="UP000320762"/>
    </source>
</evidence>
<keyword evidence="1" id="KW-0812">Transmembrane</keyword>
<evidence type="ECO:0000256" key="1">
    <source>
        <dbReference type="SAM" id="Phobius"/>
    </source>
</evidence>